<dbReference type="PANTHER" id="PTHR12318">
    <property type="entry name" value="TESTOSTERONE-REGULATED PROTEIN RP2"/>
    <property type="match status" value="1"/>
</dbReference>
<comment type="cofactor">
    <cofactor evidence="2">
        <name>Mg(2+)</name>
        <dbReference type="ChEBI" id="CHEBI:18420"/>
    </cofactor>
</comment>
<dbReference type="PROSITE" id="PS51462">
    <property type="entry name" value="NUDIX"/>
    <property type="match status" value="1"/>
</dbReference>
<evidence type="ECO:0000256" key="10">
    <source>
        <dbReference type="ARBA" id="ARBA00044908"/>
    </source>
</evidence>
<evidence type="ECO:0000256" key="30">
    <source>
        <dbReference type="ARBA" id="ARBA00049403"/>
    </source>
</evidence>
<dbReference type="EC" id="3.6.1.77" evidence="11"/>
<feature type="region of interest" description="Disordered" evidence="31">
    <location>
        <begin position="349"/>
        <end position="372"/>
    </location>
</feature>
<dbReference type="Gene3D" id="3.90.79.10">
    <property type="entry name" value="Nucleoside Triphosphate Pyrophosphohydrolase"/>
    <property type="match status" value="1"/>
</dbReference>
<comment type="catalytic activity">
    <reaction evidence="17">
        <text>(6Z)-octenoyl-CoA + H2O = S-(6Z-octenoyl)-4'-phosphopantetheine + adenosine 3',5'-bisphosphate + 2 H(+)</text>
        <dbReference type="Rhea" id="RHEA:67528"/>
        <dbReference type="ChEBI" id="CHEBI:15377"/>
        <dbReference type="ChEBI" id="CHEBI:15378"/>
        <dbReference type="ChEBI" id="CHEBI:58343"/>
        <dbReference type="ChEBI" id="CHEBI:172383"/>
        <dbReference type="ChEBI" id="CHEBI:172384"/>
    </reaction>
    <physiologicalReaction direction="left-to-right" evidence="17">
        <dbReference type="Rhea" id="RHEA:67529"/>
    </physiologicalReaction>
</comment>
<dbReference type="GO" id="GO:0005739">
    <property type="term" value="C:mitochondrion"/>
    <property type="evidence" value="ECO:0007669"/>
    <property type="project" value="TreeGrafter"/>
</dbReference>
<evidence type="ECO:0000256" key="20">
    <source>
        <dbReference type="ARBA" id="ARBA00047708"/>
    </source>
</evidence>
<evidence type="ECO:0000256" key="6">
    <source>
        <dbReference type="ARBA" id="ARBA00022842"/>
    </source>
</evidence>
<dbReference type="CDD" id="cd18870">
    <property type="entry name" value="NUDIX_AcylCoAdiphos_Nudt19"/>
    <property type="match status" value="1"/>
</dbReference>
<evidence type="ECO:0000256" key="31">
    <source>
        <dbReference type="SAM" id="MobiDB-lite"/>
    </source>
</evidence>
<evidence type="ECO:0000256" key="18">
    <source>
        <dbReference type="ARBA" id="ARBA00047584"/>
    </source>
</evidence>
<comment type="catalytic activity">
    <reaction evidence="16">
        <text>hexanoyl-CoA + H2O = hexanoyl-4'-phosphopantetheine + adenosine 3',5'-bisphosphate + 2 H(+)</text>
        <dbReference type="Rhea" id="RHEA:49980"/>
        <dbReference type="ChEBI" id="CHEBI:15377"/>
        <dbReference type="ChEBI" id="CHEBI:15378"/>
        <dbReference type="ChEBI" id="CHEBI:58343"/>
        <dbReference type="ChEBI" id="CHEBI:62620"/>
        <dbReference type="ChEBI" id="CHEBI:132012"/>
    </reaction>
    <physiologicalReaction direction="left-to-right" evidence="16">
        <dbReference type="Rhea" id="RHEA:49981"/>
    </physiologicalReaction>
</comment>
<evidence type="ECO:0000256" key="5">
    <source>
        <dbReference type="ARBA" id="ARBA00022801"/>
    </source>
</evidence>
<dbReference type="AlphaFoldDB" id="A0AAJ7XG28"/>
<dbReference type="SUPFAM" id="SSF55811">
    <property type="entry name" value="Nudix"/>
    <property type="match status" value="1"/>
</dbReference>
<evidence type="ECO:0000256" key="3">
    <source>
        <dbReference type="ARBA" id="ARBA00005582"/>
    </source>
</evidence>
<comment type="catalytic activity">
    <reaction evidence="20">
        <text>(9Z,12Z)-octadecadienoyl-CoA + H2O = S-(9Z,12Z-octadecadienoyl)-4'-phosphopantetheine + adenosine 3',5'-bisphosphate + 2 H(+)</text>
        <dbReference type="Rhea" id="RHEA:67536"/>
        <dbReference type="ChEBI" id="CHEBI:15377"/>
        <dbReference type="ChEBI" id="CHEBI:15378"/>
        <dbReference type="ChEBI" id="CHEBI:57383"/>
        <dbReference type="ChEBI" id="CHEBI:58343"/>
        <dbReference type="ChEBI" id="CHEBI:172387"/>
    </reaction>
    <physiologicalReaction direction="left-to-right" evidence="20">
        <dbReference type="Rhea" id="RHEA:67537"/>
    </physiologicalReaction>
</comment>
<evidence type="ECO:0000256" key="8">
    <source>
        <dbReference type="ARBA" id="ARBA00026208"/>
    </source>
</evidence>
<keyword evidence="4" id="KW-0479">Metal-binding</keyword>
<dbReference type="InterPro" id="IPR000086">
    <property type="entry name" value="NUDIX_hydrolase_dom"/>
</dbReference>
<evidence type="ECO:0000256" key="24">
    <source>
        <dbReference type="ARBA" id="ARBA00048624"/>
    </source>
</evidence>
<comment type="catalytic activity">
    <reaction evidence="14">
        <text>malonyl-CoA + H2O = malonyl-4'-phosphopantetheine + adenosine 3',5'-bisphosphate + 2 H(+)</text>
        <dbReference type="Rhea" id="RHEA:67468"/>
        <dbReference type="ChEBI" id="CHEBI:15377"/>
        <dbReference type="ChEBI" id="CHEBI:15378"/>
        <dbReference type="ChEBI" id="CHEBI:57384"/>
        <dbReference type="ChEBI" id="CHEBI:58343"/>
        <dbReference type="ChEBI" id="CHEBI:172363"/>
    </reaction>
    <physiologicalReaction direction="left-to-right" evidence="14">
        <dbReference type="Rhea" id="RHEA:67469"/>
    </physiologicalReaction>
</comment>
<comment type="catalytic activity">
    <reaction evidence="24">
        <text>succinyl-CoA + H2O = succinyl-4'-phosphopantetheine + adenosine 3',5'-bisphosphate + 2 H(+)</text>
        <dbReference type="Rhea" id="RHEA:67472"/>
        <dbReference type="ChEBI" id="CHEBI:15377"/>
        <dbReference type="ChEBI" id="CHEBI:15378"/>
        <dbReference type="ChEBI" id="CHEBI:57292"/>
        <dbReference type="ChEBI" id="CHEBI:58343"/>
        <dbReference type="ChEBI" id="CHEBI:172364"/>
    </reaction>
    <physiologicalReaction direction="left-to-right" evidence="24">
        <dbReference type="Rhea" id="RHEA:67473"/>
    </physiologicalReaction>
</comment>
<evidence type="ECO:0000256" key="17">
    <source>
        <dbReference type="ARBA" id="ARBA00047511"/>
    </source>
</evidence>
<comment type="catalytic activity">
    <reaction evidence="19">
        <text>propanoyl-CoA + H2O = propanoyl-4'-phosphopantetheine + adenosine 3',5'-bisphosphate + 2 H(+)</text>
        <dbReference type="Rhea" id="RHEA:67464"/>
        <dbReference type="ChEBI" id="CHEBI:15377"/>
        <dbReference type="ChEBI" id="CHEBI:15378"/>
        <dbReference type="ChEBI" id="CHEBI:57392"/>
        <dbReference type="ChEBI" id="CHEBI:58343"/>
        <dbReference type="ChEBI" id="CHEBI:172362"/>
    </reaction>
    <physiologicalReaction direction="left-to-right" evidence="19">
        <dbReference type="Rhea" id="RHEA:67465"/>
    </physiologicalReaction>
</comment>
<comment type="cofactor">
    <cofactor evidence="1">
        <name>Mn(2+)</name>
        <dbReference type="ChEBI" id="CHEBI:29035"/>
    </cofactor>
</comment>
<comment type="similarity">
    <text evidence="3">Belongs to the Nudix hydrolase family.</text>
</comment>
<evidence type="ECO:0000256" key="15">
    <source>
        <dbReference type="ARBA" id="ARBA00047403"/>
    </source>
</evidence>
<evidence type="ECO:0000256" key="26">
    <source>
        <dbReference type="ARBA" id="ARBA00048828"/>
    </source>
</evidence>
<dbReference type="GO" id="GO:0010945">
    <property type="term" value="F:coenzyme A diphosphatase activity"/>
    <property type="evidence" value="ECO:0007669"/>
    <property type="project" value="UniProtKB-EC"/>
</dbReference>
<dbReference type="InterPro" id="IPR039121">
    <property type="entry name" value="NUDT19"/>
</dbReference>
<dbReference type="Proteomes" id="UP001318040">
    <property type="component" value="Chromosome 63"/>
</dbReference>
<dbReference type="CTD" id="390916"/>
<evidence type="ECO:0000256" key="1">
    <source>
        <dbReference type="ARBA" id="ARBA00001936"/>
    </source>
</evidence>
<accession>A0AAJ7XG28</accession>
<evidence type="ECO:0000256" key="7">
    <source>
        <dbReference type="ARBA" id="ARBA00023211"/>
    </source>
</evidence>
<evidence type="ECO:0000256" key="13">
    <source>
        <dbReference type="ARBA" id="ARBA00047289"/>
    </source>
</evidence>
<proteinExistence type="inferred from homology"/>
<comment type="catalytic activity">
    <reaction evidence="30">
        <text>(9Z)-hexadecenoyl-CoA + H2O = S-(9Z-hexadecenoyl)-4'-phosphopantetheine + adenosine 3',5'-bisphosphate + 2 H(+)</text>
        <dbReference type="Rhea" id="RHEA:67540"/>
        <dbReference type="ChEBI" id="CHEBI:15377"/>
        <dbReference type="ChEBI" id="CHEBI:15378"/>
        <dbReference type="ChEBI" id="CHEBI:58343"/>
        <dbReference type="ChEBI" id="CHEBI:61540"/>
        <dbReference type="ChEBI" id="CHEBI:172388"/>
    </reaction>
    <physiologicalReaction direction="left-to-right" evidence="30">
        <dbReference type="Rhea" id="RHEA:67541"/>
    </physiologicalReaction>
</comment>
<evidence type="ECO:0000256" key="28">
    <source>
        <dbReference type="ARBA" id="ARBA00048961"/>
    </source>
</evidence>
<dbReference type="PANTHER" id="PTHR12318:SF0">
    <property type="entry name" value="ACYL-COENZYME A DIPHOSPHATASE NUDT19"/>
    <property type="match status" value="1"/>
</dbReference>
<dbReference type="GO" id="GO:0046872">
    <property type="term" value="F:metal ion binding"/>
    <property type="evidence" value="ECO:0007669"/>
    <property type="project" value="UniProtKB-KW"/>
</dbReference>
<comment type="catalytic activity">
    <reaction evidence="26">
        <text>hexadecanoyl-CoA + H2O = S-hexadecanoyl-4'-phosphopantetheine + adenosine 3',5'-bisphosphate + 2 H(+)</text>
        <dbReference type="Rhea" id="RHEA:50032"/>
        <dbReference type="ChEBI" id="CHEBI:15377"/>
        <dbReference type="ChEBI" id="CHEBI:15378"/>
        <dbReference type="ChEBI" id="CHEBI:57379"/>
        <dbReference type="ChEBI" id="CHEBI:58343"/>
        <dbReference type="ChEBI" id="CHEBI:132018"/>
    </reaction>
    <physiologicalReaction direction="left-to-right" evidence="26">
        <dbReference type="Rhea" id="RHEA:50033"/>
    </physiologicalReaction>
</comment>
<dbReference type="KEGG" id="pmrn:116956082"/>
<organism evidence="33 34">
    <name type="scientific">Petromyzon marinus</name>
    <name type="common">Sea lamprey</name>
    <dbReference type="NCBI Taxonomy" id="7757"/>
    <lineage>
        <taxon>Eukaryota</taxon>
        <taxon>Metazoa</taxon>
        <taxon>Chordata</taxon>
        <taxon>Craniata</taxon>
        <taxon>Vertebrata</taxon>
        <taxon>Cyclostomata</taxon>
        <taxon>Hyperoartia</taxon>
        <taxon>Petromyzontiformes</taxon>
        <taxon>Petromyzontidae</taxon>
        <taxon>Petromyzon</taxon>
    </lineage>
</organism>
<evidence type="ECO:0000256" key="12">
    <source>
        <dbReference type="ARBA" id="ARBA00045809"/>
    </source>
</evidence>
<sequence>MNTALKHWKEAATLVVAAGGRAGLTRTTTRTRRRQEEPFGAARGRQWPRSDDFDYEILVVKRSKASGFMPNASVFPGGVVDSADFHHDWARLLAPWRKTRLSGDGVGIAEDYGVTCGAGPRPPMFATDRGSLGSAIPGELAFRICAIRETFEESGVLIARPAERPHGTPDEAPALATAVPDSPALRRWRALVLSDARLFAAMCSELRVVPDVWALHEWSDWLTPVPLAPPAAGAPPPRRFDAVFFLCCLAEAPAASHDDHETVGAQWVCPPELLSRHEAGALWLAPPQQYEAARLCRVPALLSLADFARRRAALGLHRWMPVRVPDPAGGGGLVGVLPGDELYPAEPDEVGGGHGAVAQPARPSRPGTAPRLHRTTTARGRAGVLLTVAPEFGHLAPFVREDDAEEEEETKTKKPESGIGSRL</sequence>
<evidence type="ECO:0000256" key="22">
    <source>
        <dbReference type="ARBA" id="ARBA00048360"/>
    </source>
</evidence>
<evidence type="ECO:0000256" key="14">
    <source>
        <dbReference type="ARBA" id="ARBA00047369"/>
    </source>
</evidence>
<comment type="catalytic activity">
    <reaction evidence="29">
        <text>butanoyl-CoA + H2O = S-butanoyl-4'-phosphopantetheine + adenosine 3',5'-bisphosphate + 2 H(+)</text>
        <dbReference type="Rhea" id="RHEA:49976"/>
        <dbReference type="ChEBI" id="CHEBI:15377"/>
        <dbReference type="ChEBI" id="CHEBI:15378"/>
        <dbReference type="ChEBI" id="CHEBI:57371"/>
        <dbReference type="ChEBI" id="CHEBI:58343"/>
        <dbReference type="ChEBI" id="CHEBI:132011"/>
    </reaction>
    <physiologicalReaction direction="left-to-right" evidence="29">
        <dbReference type="Rhea" id="RHEA:49977"/>
    </physiologicalReaction>
</comment>
<comment type="catalytic activity">
    <reaction evidence="22">
        <text>(9Z,12Z,15Z)-octadecatrienoyl-CoA + H2O = S-(9Z,12Z,15Z-octadecatrienoyl)-4'-phosphopantetheine + adenosine 3',5'-bisphosphate + 2 H(+)</text>
        <dbReference type="Rhea" id="RHEA:67532"/>
        <dbReference type="ChEBI" id="CHEBI:15377"/>
        <dbReference type="ChEBI" id="CHEBI:15378"/>
        <dbReference type="ChEBI" id="CHEBI:58343"/>
        <dbReference type="ChEBI" id="CHEBI:74034"/>
        <dbReference type="ChEBI" id="CHEBI:172386"/>
    </reaction>
    <physiologicalReaction direction="left-to-right" evidence="22">
        <dbReference type="Rhea" id="RHEA:67533"/>
    </physiologicalReaction>
</comment>
<comment type="catalytic activity">
    <reaction evidence="15">
        <text>tetradecanoyl-CoA + H2O = tetradecanoyl-4'-phosphopantetheine + adenosine 3',5'-bisphosphate + 2 H(+)</text>
        <dbReference type="Rhea" id="RHEA:50028"/>
        <dbReference type="ChEBI" id="CHEBI:15377"/>
        <dbReference type="ChEBI" id="CHEBI:15378"/>
        <dbReference type="ChEBI" id="CHEBI:57385"/>
        <dbReference type="ChEBI" id="CHEBI:58343"/>
        <dbReference type="ChEBI" id="CHEBI:132017"/>
    </reaction>
    <physiologicalReaction direction="left-to-right" evidence="15">
        <dbReference type="Rhea" id="RHEA:50029"/>
    </physiologicalReaction>
</comment>
<name>A0AAJ7XG28_PETMA</name>
<dbReference type="InterPro" id="IPR015797">
    <property type="entry name" value="NUDIX_hydrolase-like_dom_sf"/>
</dbReference>
<evidence type="ECO:0000256" key="27">
    <source>
        <dbReference type="ARBA" id="ARBA00048882"/>
    </source>
</evidence>
<comment type="catalytic activity">
    <reaction evidence="10">
        <text>CoA + H2O = (R)-4'-phosphopantetheine + adenosine 3',5'-bisphosphate + 2 H(+)</text>
        <dbReference type="Rhea" id="RHEA:64988"/>
        <dbReference type="ChEBI" id="CHEBI:15377"/>
        <dbReference type="ChEBI" id="CHEBI:15378"/>
        <dbReference type="ChEBI" id="CHEBI:57287"/>
        <dbReference type="ChEBI" id="CHEBI:58343"/>
        <dbReference type="ChEBI" id="CHEBI:61723"/>
        <dbReference type="EC" id="3.6.1.77"/>
    </reaction>
    <physiologicalReaction direction="left-to-right" evidence="10">
        <dbReference type="Rhea" id="RHEA:64989"/>
    </physiologicalReaction>
</comment>
<evidence type="ECO:0000256" key="23">
    <source>
        <dbReference type="ARBA" id="ARBA00048413"/>
    </source>
</evidence>
<feature type="domain" description="Nudix hydrolase" evidence="32">
    <location>
        <begin position="34"/>
        <end position="290"/>
    </location>
</feature>
<keyword evidence="33" id="KW-1185">Reference proteome</keyword>
<evidence type="ECO:0000313" key="33">
    <source>
        <dbReference type="Proteomes" id="UP001318040"/>
    </source>
</evidence>
<comment type="function">
    <text evidence="12">Fatty acyl-coenzyme A (CoA) diphosphatase that hydrolyzes fatty acyl-CoA to yield acyl-4'-phosphopantetheine and adenosine 3',5'-bisphosphate. Mediates the hydrolysis of a wide range of CoA esters, including choloyl-CoA and branched-chain fatty-acyl-CoA esters and at low substrate concentrations medium and long-chain fatty-acyl-CoA esters are the primary substrates. Highest activity seen with medium-chain acyl-CoA esters and higher rates of activity seen with the unsaturated acyl-CoA esters compared with the saturated esters. Exhibits decapping activity towards dpCoA-capped RNAs in vitro.</text>
</comment>
<protein>
    <recommendedName>
        <fullName evidence="8">Acyl-coenzyme A diphosphatase NUDT19</fullName>
        <ecNumber evidence="11">3.6.1.77</ecNumber>
    </recommendedName>
    <alternativeName>
        <fullName evidence="9">Nucleoside diphosphate-linked moiety X motif 19</fullName>
    </alternativeName>
</protein>
<dbReference type="RefSeq" id="XP_032833419.1">
    <property type="nucleotide sequence ID" value="XM_032977528.1"/>
</dbReference>
<evidence type="ECO:0000256" key="19">
    <source>
        <dbReference type="ARBA" id="ARBA00047666"/>
    </source>
</evidence>
<evidence type="ECO:0000313" key="34">
    <source>
        <dbReference type="RefSeq" id="XP_032833419.1"/>
    </source>
</evidence>
<keyword evidence="6" id="KW-0460">Magnesium</keyword>
<dbReference type="GeneID" id="116956082"/>
<comment type="catalytic activity">
    <reaction evidence="18">
        <text>4,8-dimethylnonanoyl-CoA + H2O = S-(4,8-dimethylnonanoyl)-4'-phosphopantetheine + adenosine 3',5'-bisphosphate + 2 H(+)</text>
        <dbReference type="Rhea" id="RHEA:67524"/>
        <dbReference type="ChEBI" id="CHEBI:15377"/>
        <dbReference type="ChEBI" id="CHEBI:15378"/>
        <dbReference type="ChEBI" id="CHEBI:58343"/>
        <dbReference type="ChEBI" id="CHEBI:77061"/>
        <dbReference type="ChEBI" id="CHEBI:172385"/>
    </reaction>
    <physiologicalReaction direction="left-to-right" evidence="18">
        <dbReference type="Rhea" id="RHEA:67525"/>
    </physiologicalReaction>
</comment>
<gene>
    <name evidence="34" type="primary">NUDT19</name>
</gene>
<evidence type="ECO:0000256" key="25">
    <source>
        <dbReference type="ARBA" id="ARBA00048667"/>
    </source>
</evidence>
<evidence type="ECO:0000256" key="29">
    <source>
        <dbReference type="ARBA" id="ARBA00049284"/>
    </source>
</evidence>
<evidence type="ECO:0000256" key="11">
    <source>
        <dbReference type="ARBA" id="ARBA00044967"/>
    </source>
</evidence>
<comment type="catalytic activity">
    <reaction evidence="25">
        <text>a 5'-end CoA-ribonucleoside in mRNA + H2O = a 5'-end phospho-adenosine-phospho-ribonucleoside in mRNA + (R)-4'-phosphopantetheine + 2 H(+)</text>
        <dbReference type="Rhea" id="RHEA:67592"/>
        <dbReference type="Rhea" id="RHEA-COMP:15719"/>
        <dbReference type="Rhea" id="RHEA-COMP:17276"/>
        <dbReference type="ChEBI" id="CHEBI:15377"/>
        <dbReference type="ChEBI" id="CHEBI:15378"/>
        <dbReference type="ChEBI" id="CHEBI:61723"/>
        <dbReference type="ChEBI" id="CHEBI:144051"/>
        <dbReference type="ChEBI" id="CHEBI:172371"/>
    </reaction>
    <physiologicalReaction direction="left-to-right" evidence="25">
        <dbReference type="Rhea" id="RHEA:67593"/>
    </physiologicalReaction>
</comment>
<keyword evidence="7" id="KW-0464">Manganese</keyword>
<evidence type="ECO:0000256" key="9">
    <source>
        <dbReference type="ARBA" id="ARBA00031193"/>
    </source>
</evidence>
<comment type="catalytic activity">
    <reaction evidence="27">
        <text>an acyl-CoA + H2O = an acyl-4'-phosphopantetheine + adenosine 3',5'-bisphosphate + 2 H(+)</text>
        <dbReference type="Rhea" id="RHEA:50044"/>
        <dbReference type="ChEBI" id="CHEBI:15377"/>
        <dbReference type="ChEBI" id="CHEBI:15378"/>
        <dbReference type="ChEBI" id="CHEBI:58342"/>
        <dbReference type="ChEBI" id="CHEBI:58343"/>
        <dbReference type="ChEBI" id="CHEBI:132023"/>
    </reaction>
    <physiologicalReaction direction="left-to-right" evidence="27">
        <dbReference type="Rhea" id="RHEA:50045"/>
    </physiologicalReaction>
</comment>
<comment type="catalytic activity">
    <reaction evidence="28">
        <text>choloyl-CoA + H2O = S-choloyl-4'-phosphopantetheine + adenosine 3',5'-bisphosphate + 2 H(+)</text>
        <dbReference type="Rhea" id="RHEA:50036"/>
        <dbReference type="ChEBI" id="CHEBI:15377"/>
        <dbReference type="ChEBI" id="CHEBI:15378"/>
        <dbReference type="ChEBI" id="CHEBI:57373"/>
        <dbReference type="ChEBI" id="CHEBI:58343"/>
        <dbReference type="ChEBI" id="CHEBI:132020"/>
    </reaction>
    <physiologicalReaction direction="left-to-right" evidence="28">
        <dbReference type="Rhea" id="RHEA:50037"/>
    </physiologicalReaction>
</comment>
<feature type="region of interest" description="Disordered" evidence="31">
    <location>
        <begin position="396"/>
        <end position="423"/>
    </location>
</feature>
<evidence type="ECO:0000256" key="4">
    <source>
        <dbReference type="ARBA" id="ARBA00022723"/>
    </source>
</evidence>
<evidence type="ECO:0000256" key="2">
    <source>
        <dbReference type="ARBA" id="ARBA00001946"/>
    </source>
</evidence>
<comment type="catalytic activity">
    <reaction evidence="21">
        <text>dodecanoyl-CoA + H2O = S-dodecanoyl-4'-phosphopantetheine + adenosine 3',5'-bisphosphate + 2 H(+)</text>
        <dbReference type="Rhea" id="RHEA:50024"/>
        <dbReference type="ChEBI" id="CHEBI:15377"/>
        <dbReference type="ChEBI" id="CHEBI:15378"/>
        <dbReference type="ChEBI" id="CHEBI:57375"/>
        <dbReference type="ChEBI" id="CHEBI:58343"/>
        <dbReference type="ChEBI" id="CHEBI:132015"/>
    </reaction>
    <physiologicalReaction direction="left-to-right" evidence="21">
        <dbReference type="Rhea" id="RHEA:50025"/>
    </physiologicalReaction>
</comment>
<comment type="catalytic activity">
    <reaction evidence="13">
        <text>octanoyl-CoA + H2O = S-octanoyl-4'-phosphopantetheine + adenosine 3',5'-bisphosphate + 2 H(+)</text>
        <dbReference type="Rhea" id="RHEA:50016"/>
        <dbReference type="ChEBI" id="CHEBI:15377"/>
        <dbReference type="ChEBI" id="CHEBI:15378"/>
        <dbReference type="ChEBI" id="CHEBI:57386"/>
        <dbReference type="ChEBI" id="CHEBI:58343"/>
        <dbReference type="ChEBI" id="CHEBI:132013"/>
    </reaction>
    <physiologicalReaction direction="left-to-right" evidence="13">
        <dbReference type="Rhea" id="RHEA:50017"/>
    </physiologicalReaction>
</comment>
<comment type="catalytic activity">
    <reaction evidence="23">
        <text>(9Z)-tetradecenoyl-CoA + H2O = S-(9Z-tetradecenoyl)-4'-phosphopantetheine + adenosine 3',5'-bisphosphate + 2 H(+)</text>
        <dbReference type="Rhea" id="RHEA:67544"/>
        <dbReference type="ChEBI" id="CHEBI:15377"/>
        <dbReference type="ChEBI" id="CHEBI:15378"/>
        <dbReference type="ChEBI" id="CHEBI:58343"/>
        <dbReference type="ChEBI" id="CHEBI:65060"/>
        <dbReference type="ChEBI" id="CHEBI:172389"/>
    </reaction>
    <physiologicalReaction direction="left-to-right" evidence="23">
        <dbReference type="Rhea" id="RHEA:67545"/>
    </physiologicalReaction>
</comment>
<evidence type="ECO:0000259" key="32">
    <source>
        <dbReference type="PROSITE" id="PS51462"/>
    </source>
</evidence>
<evidence type="ECO:0000256" key="16">
    <source>
        <dbReference type="ARBA" id="ARBA00047466"/>
    </source>
</evidence>
<reference evidence="34" key="1">
    <citation type="submission" date="2025-08" db="UniProtKB">
        <authorList>
            <consortium name="RefSeq"/>
        </authorList>
    </citation>
    <scope>IDENTIFICATION</scope>
    <source>
        <tissue evidence="34">Sperm</tissue>
    </source>
</reference>
<evidence type="ECO:0000256" key="21">
    <source>
        <dbReference type="ARBA" id="ARBA00047757"/>
    </source>
</evidence>
<keyword evidence="5" id="KW-0378">Hydrolase</keyword>